<name>A0A5N6MCN6_9ASTR</name>
<comment type="caution">
    <text evidence="3">The sequence shown here is derived from an EMBL/GenBank/DDBJ whole genome shotgun (WGS) entry which is preliminary data.</text>
</comment>
<evidence type="ECO:0000313" key="4">
    <source>
        <dbReference type="Proteomes" id="UP000326396"/>
    </source>
</evidence>
<dbReference type="AlphaFoldDB" id="A0A5N6MCN6"/>
<dbReference type="OrthoDB" id="101614at2759"/>
<dbReference type="EMBL" id="SZYD01000016">
    <property type="protein sequence ID" value="KAD3338425.1"/>
    <property type="molecule type" value="Genomic_DNA"/>
</dbReference>
<dbReference type="InterPro" id="IPR053134">
    <property type="entry name" value="RNA-dir_DNA_polymerase"/>
</dbReference>
<dbReference type="InterPro" id="IPR000477">
    <property type="entry name" value="RT_dom"/>
</dbReference>
<protein>
    <recommendedName>
        <fullName evidence="2">Reverse transcriptase domain-containing protein</fullName>
    </recommendedName>
</protein>
<dbReference type="Pfam" id="PF00078">
    <property type="entry name" value="RVT_1"/>
    <property type="match status" value="1"/>
</dbReference>
<feature type="region of interest" description="Disordered" evidence="1">
    <location>
        <begin position="132"/>
        <end position="161"/>
    </location>
</feature>
<organism evidence="3 4">
    <name type="scientific">Mikania micrantha</name>
    <name type="common">bitter vine</name>
    <dbReference type="NCBI Taxonomy" id="192012"/>
    <lineage>
        <taxon>Eukaryota</taxon>
        <taxon>Viridiplantae</taxon>
        <taxon>Streptophyta</taxon>
        <taxon>Embryophyta</taxon>
        <taxon>Tracheophyta</taxon>
        <taxon>Spermatophyta</taxon>
        <taxon>Magnoliopsida</taxon>
        <taxon>eudicotyledons</taxon>
        <taxon>Gunneridae</taxon>
        <taxon>Pentapetalae</taxon>
        <taxon>asterids</taxon>
        <taxon>campanulids</taxon>
        <taxon>Asterales</taxon>
        <taxon>Asteraceae</taxon>
        <taxon>Asteroideae</taxon>
        <taxon>Heliantheae alliance</taxon>
        <taxon>Eupatorieae</taxon>
        <taxon>Mikania</taxon>
    </lineage>
</organism>
<feature type="compositionally biased region" description="Low complexity" evidence="1">
    <location>
        <begin position="145"/>
        <end position="161"/>
    </location>
</feature>
<evidence type="ECO:0000256" key="1">
    <source>
        <dbReference type="SAM" id="MobiDB-lite"/>
    </source>
</evidence>
<dbReference type="Gene3D" id="3.10.10.10">
    <property type="entry name" value="HIV Type 1 Reverse Transcriptase, subunit A, domain 1"/>
    <property type="match status" value="1"/>
</dbReference>
<dbReference type="SUPFAM" id="SSF56672">
    <property type="entry name" value="DNA/RNA polymerases"/>
    <property type="match status" value="1"/>
</dbReference>
<proteinExistence type="predicted"/>
<feature type="domain" description="Reverse transcriptase" evidence="2">
    <location>
        <begin position="1"/>
        <end position="57"/>
    </location>
</feature>
<sequence>MDASAGFQQIQMELSDQEDTAFMTPTGIYCYTAMPFGLKSAGATYQRLVNMMFKEKLDQTNENGPIGLTRESVALRDGPHDTVAIRDKWRGKFERGTLSRYARGTLEPVALREETQFAEIFIKPRKIITSHPIPHFSSSDRHNHPLPSSSTSGISINNHGSSSLKLGGHIEDLESQRRSPRPPPLAWSYNIRTSGDLGAAYSSSWCSRSSRRNDLEYVDMLIDDKRRITHG</sequence>
<dbReference type="InterPro" id="IPR043502">
    <property type="entry name" value="DNA/RNA_pol_sf"/>
</dbReference>
<dbReference type="Gene3D" id="3.30.70.270">
    <property type="match status" value="1"/>
</dbReference>
<gene>
    <name evidence="3" type="ORF">E3N88_33946</name>
</gene>
<reference evidence="3 4" key="1">
    <citation type="submission" date="2019-05" db="EMBL/GenBank/DDBJ databases">
        <title>Mikania micrantha, genome provides insights into the molecular mechanism of rapid growth.</title>
        <authorList>
            <person name="Liu B."/>
        </authorList>
    </citation>
    <scope>NUCLEOTIDE SEQUENCE [LARGE SCALE GENOMIC DNA]</scope>
    <source>
        <strain evidence="3">NLD-2019</strain>
        <tissue evidence="3">Leaf</tissue>
    </source>
</reference>
<dbReference type="PANTHER" id="PTHR24559">
    <property type="entry name" value="TRANSPOSON TY3-I GAG-POL POLYPROTEIN"/>
    <property type="match status" value="1"/>
</dbReference>
<evidence type="ECO:0000313" key="3">
    <source>
        <dbReference type="EMBL" id="KAD3338425.1"/>
    </source>
</evidence>
<dbReference type="Proteomes" id="UP000326396">
    <property type="component" value="Linkage Group LG6"/>
</dbReference>
<accession>A0A5N6MCN6</accession>
<dbReference type="InterPro" id="IPR043128">
    <property type="entry name" value="Rev_trsase/Diguanyl_cyclase"/>
</dbReference>
<keyword evidence="4" id="KW-1185">Reference proteome</keyword>
<dbReference type="PANTHER" id="PTHR24559:SF431">
    <property type="entry name" value="RNA-DIRECTED DNA POLYMERASE HOMOLOG"/>
    <property type="match status" value="1"/>
</dbReference>
<evidence type="ECO:0000259" key="2">
    <source>
        <dbReference type="Pfam" id="PF00078"/>
    </source>
</evidence>